<name>A0A9D1LC43_9FIRM</name>
<evidence type="ECO:0000256" key="1">
    <source>
        <dbReference type="ARBA" id="ARBA00023270"/>
    </source>
</evidence>
<dbReference type="PANTHER" id="PTHR10683:SF36">
    <property type="entry name" value="TRANSALDOLASE"/>
    <property type="match status" value="1"/>
</dbReference>
<sequence>MRLFADTGNLEQLRELKEMGVISGVTTNPTIASREGQSLSKTLSAICELFPDKPVFGQVVETEKDKIIAQALKIGDIGQNIVVKIPATEDGIKAIAALKAKNRRVCATTVLTSAQALMAALAGADYVAPYVDKWDVSGYNGFQALEEIIAMFHAANLSSEVLAASIHRAQDVVEVAKRGCDILTIDYSLILSILRIPRPLVDGYVDNFLEDWHRAGCSV</sequence>
<reference evidence="2" key="2">
    <citation type="journal article" date="2021" name="PeerJ">
        <title>Extensive microbial diversity within the chicken gut microbiome revealed by metagenomics and culture.</title>
        <authorList>
            <person name="Gilroy R."/>
            <person name="Ravi A."/>
            <person name="Getino M."/>
            <person name="Pursley I."/>
            <person name="Horton D.L."/>
            <person name="Alikhan N.F."/>
            <person name="Baker D."/>
            <person name="Gharbi K."/>
            <person name="Hall N."/>
            <person name="Watson M."/>
            <person name="Adriaenssens E.M."/>
            <person name="Foster-Nyarko E."/>
            <person name="Jarju S."/>
            <person name="Secka A."/>
            <person name="Antonio M."/>
            <person name="Oren A."/>
            <person name="Chaudhuri R.R."/>
            <person name="La Ragione R."/>
            <person name="Hildebrand F."/>
            <person name="Pallen M.J."/>
        </authorList>
    </citation>
    <scope>NUCLEOTIDE SEQUENCE</scope>
    <source>
        <strain evidence="2">ChiHcec3-11533</strain>
    </source>
</reference>
<keyword evidence="1" id="KW-0704">Schiff base</keyword>
<dbReference type="InterPro" id="IPR001585">
    <property type="entry name" value="TAL/FSA"/>
</dbReference>
<evidence type="ECO:0000313" key="2">
    <source>
        <dbReference type="EMBL" id="HIU34269.1"/>
    </source>
</evidence>
<dbReference type="Gene3D" id="3.20.20.70">
    <property type="entry name" value="Aldolase class I"/>
    <property type="match status" value="1"/>
</dbReference>
<dbReference type="Proteomes" id="UP000824072">
    <property type="component" value="Unassembled WGS sequence"/>
</dbReference>
<dbReference type="PANTHER" id="PTHR10683">
    <property type="entry name" value="TRANSALDOLASE"/>
    <property type="match status" value="1"/>
</dbReference>
<organism evidence="2 3">
    <name type="scientific">Candidatus Pullichristensenella excrementigallinarum</name>
    <dbReference type="NCBI Taxonomy" id="2840907"/>
    <lineage>
        <taxon>Bacteria</taxon>
        <taxon>Bacillati</taxon>
        <taxon>Bacillota</taxon>
        <taxon>Clostridia</taxon>
        <taxon>Candidatus Pullichristensenella</taxon>
    </lineage>
</organism>
<evidence type="ECO:0000313" key="3">
    <source>
        <dbReference type="Proteomes" id="UP000824072"/>
    </source>
</evidence>
<comment type="caution">
    <text evidence="2">The sequence shown here is derived from an EMBL/GenBank/DDBJ whole genome shotgun (WGS) entry which is preliminary data.</text>
</comment>
<gene>
    <name evidence="2" type="ORF">IAB02_06880</name>
</gene>
<proteinExistence type="predicted"/>
<dbReference type="EMBL" id="DVMU01000156">
    <property type="protein sequence ID" value="HIU34269.1"/>
    <property type="molecule type" value="Genomic_DNA"/>
</dbReference>
<dbReference type="AlphaFoldDB" id="A0A9D1LC43"/>
<reference evidence="2" key="1">
    <citation type="submission" date="2020-10" db="EMBL/GenBank/DDBJ databases">
        <authorList>
            <person name="Gilroy R."/>
        </authorList>
    </citation>
    <scope>NUCLEOTIDE SEQUENCE</scope>
    <source>
        <strain evidence="2">ChiHcec3-11533</strain>
    </source>
</reference>
<dbReference type="SUPFAM" id="SSF51569">
    <property type="entry name" value="Aldolase"/>
    <property type="match status" value="1"/>
</dbReference>
<dbReference type="Pfam" id="PF00923">
    <property type="entry name" value="TAL_FSA"/>
    <property type="match status" value="1"/>
</dbReference>
<dbReference type="InterPro" id="IPR013785">
    <property type="entry name" value="Aldolase_TIM"/>
</dbReference>
<protein>
    <submittedName>
        <fullName evidence="2">Fructose-6-phosphate aldolase</fullName>
    </submittedName>
</protein>
<dbReference type="GO" id="GO:0005975">
    <property type="term" value="P:carbohydrate metabolic process"/>
    <property type="evidence" value="ECO:0007669"/>
    <property type="project" value="InterPro"/>
</dbReference>
<accession>A0A9D1LC43</accession>